<dbReference type="InterPro" id="IPR049791">
    <property type="entry name" value="STM0539-like"/>
</dbReference>
<dbReference type="OrthoDB" id="6638592at2"/>
<dbReference type="Proteomes" id="UP000427108">
    <property type="component" value="Chromosome"/>
</dbReference>
<dbReference type="RefSeq" id="WP_154679481.1">
    <property type="nucleotide sequence ID" value="NZ_CP046115.1"/>
</dbReference>
<dbReference type="AlphaFoldDB" id="A0A6B8MRN2"/>
<evidence type="ECO:0000313" key="4">
    <source>
        <dbReference type="Proteomes" id="UP000427108"/>
    </source>
</evidence>
<keyword evidence="1" id="KW-1133">Transmembrane helix</keyword>
<name>A0A6B8MRN2_KLEOX</name>
<evidence type="ECO:0000259" key="2">
    <source>
        <dbReference type="Pfam" id="PF24958"/>
    </source>
</evidence>
<evidence type="ECO:0000256" key="1">
    <source>
        <dbReference type="SAM" id="Phobius"/>
    </source>
</evidence>
<dbReference type="InterPro" id="IPR056667">
    <property type="entry name" value="DUF7765"/>
</dbReference>
<accession>A0A6B8MRN2</accession>
<gene>
    <name evidence="3" type="ORF">GJ746_06670</name>
</gene>
<dbReference type="EMBL" id="CP046115">
    <property type="protein sequence ID" value="QGN37003.1"/>
    <property type="molecule type" value="Genomic_DNA"/>
</dbReference>
<protein>
    <submittedName>
        <fullName evidence="3">STM0539 family protein</fullName>
    </submittedName>
</protein>
<proteinExistence type="predicted"/>
<sequence>MRRFILTATLALFTFSPISYGDELSASGWYAASSAAVSIGSSALVSGIILSPVLLPVSLVMTSVEKDKKKNTALLKAQDAGKKEVQLKLPLKAAEDGNLKAGDKITLEKAPEGTGAYLKKEGKVLAHMVNQEDSALSSNQPLSAK</sequence>
<feature type="transmembrane region" description="Helical" evidence="1">
    <location>
        <begin position="37"/>
        <end position="61"/>
    </location>
</feature>
<keyword evidence="1" id="KW-0472">Membrane</keyword>
<feature type="domain" description="DUF7765" evidence="2">
    <location>
        <begin position="41"/>
        <end position="140"/>
    </location>
</feature>
<dbReference type="NCBIfam" id="NF033820">
    <property type="entry name" value="STM0539_fam"/>
    <property type="match status" value="1"/>
</dbReference>
<evidence type="ECO:0000313" key="3">
    <source>
        <dbReference type="EMBL" id="QGN37003.1"/>
    </source>
</evidence>
<organism evidence="3 4">
    <name type="scientific">Klebsiella oxytoca</name>
    <dbReference type="NCBI Taxonomy" id="571"/>
    <lineage>
        <taxon>Bacteria</taxon>
        <taxon>Pseudomonadati</taxon>
        <taxon>Pseudomonadota</taxon>
        <taxon>Gammaproteobacteria</taxon>
        <taxon>Enterobacterales</taxon>
        <taxon>Enterobacteriaceae</taxon>
        <taxon>Klebsiella/Raoultella group</taxon>
        <taxon>Klebsiella</taxon>
    </lineage>
</organism>
<keyword evidence="1" id="KW-0812">Transmembrane</keyword>
<reference evidence="3 4" key="1">
    <citation type="submission" date="2019-11" db="EMBL/GenBank/DDBJ databases">
        <title>Isolation and Application of One Kind of P-Hydroxybenzoic Acid Degrading Bacterium in Mitigating Cropping Obstacle of Cucumber.</title>
        <authorList>
            <person name="Wu F."/>
            <person name="An Y."/>
        </authorList>
    </citation>
    <scope>NUCLEOTIDE SEQUENCE [LARGE SCALE GENOMIC DNA]</scope>
    <source>
        <strain evidence="3 4">P620</strain>
    </source>
</reference>
<dbReference type="Pfam" id="PF24958">
    <property type="entry name" value="DUF7765"/>
    <property type="match status" value="1"/>
</dbReference>